<keyword evidence="1" id="KW-0727">SH2 domain</keyword>
<dbReference type="Pfam" id="PF16403">
    <property type="entry name" value="Bact_surface_Ig-like"/>
    <property type="match status" value="3"/>
</dbReference>
<dbReference type="EMBL" id="VSKK01000006">
    <property type="protein sequence ID" value="TYB73993.1"/>
    <property type="molecule type" value="Genomic_DNA"/>
</dbReference>
<accession>A0A5D0QXQ4</accession>
<feature type="domain" description="Pesticidal crystal protein Cry22Aa Ig-like" evidence="2">
    <location>
        <begin position="216"/>
        <end position="287"/>
    </location>
</feature>
<keyword evidence="4" id="KW-1185">Reference proteome</keyword>
<proteinExistence type="predicted"/>
<dbReference type="AlphaFoldDB" id="A0A5D0QXQ4"/>
<organism evidence="3 4">
    <name type="scientific">Bizionia myxarmorum</name>
    <dbReference type="NCBI Taxonomy" id="291186"/>
    <lineage>
        <taxon>Bacteria</taxon>
        <taxon>Pseudomonadati</taxon>
        <taxon>Bacteroidota</taxon>
        <taxon>Flavobacteriia</taxon>
        <taxon>Flavobacteriales</taxon>
        <taxon>Flavobacteriaceae</taxon>
        <taxon>Bizionia</taxon>
    </lineage>
</organism>
<evidence type="ECO:0000259" key="2">
    <source>
        <dbReference type="Pfam" id="PF16403"/>
    </source>
</evidence>
<evidence type="ECO:0000313" key="4">
    <source>
        <dbReference type="Proteomes" id="UP000323720"/>
    </source>
</evidence>
<comment type="caution">
    <text evidence="3">The sequence shown here is derived from an EMBL/GenBank/DDBJ whole genome shotgun (WGS) entry which is preliminary data.</text>
</comment>
<feature type="non-terminal residue" evidence="3">
    <location>
        <position position="368"/>
    </location>
</feature>
<dbReference type="PANTHER" id="PTHR15127">
    <property type="entry name" value="HEAVYWEIGHT, ISOFORM A"/>
    <property type="match status" value="1"/>
</dbReference>
<dbReference type="PANTHER" id="PTHR15127:SF32">
    <property type="entry name" value="HEAVYWEIGHT, ISOFORM A"/>
    <property type="match status" value="1"/>
</dbReference>
<dbReference type="OrthoDB" id="5381604at2"/>
<name>A0A5D0QXQ4_9FLAO</name>
<evidence type="ECO:0000313" key="3">
    <source>
        <dbReference type="EMBL" id="TYB73993.1"/>
    </source>
</evidence>
<gene>
    <name evidence="3" type="ORF">ES674_14585</name>
</gene>
<dbReference type="RefSeq" id="WP_148405265.1">
    <property type="nucleotide sequence ID" value="NZ_VSKK01000006.1"/>
</dbReference>
<dbReference type="GO" id="GO:0001784">
    <property type="term" value="F:phosphotyrosine residue binding"/>
    <property type="evidence" value="ECO:0007669"/>
    <property type="project" value="TreeGrafter"/>
</dbReference>
<feature type="domain" description="Pesticidal crystal protein Cry22Aa Ig-like" evidence="2">
    <location>
        <begin position="295"/>
        <end position="366"/>
    </location>
</feature>
<protein>
    <submittedName>
        <fullName evidence="3">DUF5011 domain-containing protein</fullName>
    </submittedName>
</protein>
<dbReference type="InterPro" id="IPR051846">
    <property type="entry name" value="SH2_domain_adapters"/>
</dbReference>
<dbReference type="Proteomes" id="UP000323720">
    <property type="component" value="Unassembled WGS sequence"/>
</dbReference>
<feature type="domain" description="Pesticidal crystal protein Cry22Aa Ig-like" evidence="2">
    <location>
        <begin position="135"/>
        <end position="208"/>
    </location>
</feature>
<dbReference type="InterPro" id="IPR013783">
    <property type="entry name" value="Ig-like_fold"/>
</dbReference>
<reference evidence="3 4" key="1">
    <citation type="submission" date="2019-08" db="EMBL/GenBank/DDBJ databases">
        <title>Genomes of Antarctic Bizionia species.</title>
        <authorList>
            <person name="Bowman J.P."/>
        </authorList>
    </citation>
    <scope>NUCLEOTIDE SEQUENCE [LARGE SCALE GENOMIC DNA]</scope>
    <source>
        <strain evidence="3 4">ADA-4</strain>
    </source>
</reference>
<sequence length="368" mass="38208">MKKITFYSLLLIVLSVSIIGFAKTLSTEAFSTNYNSDAFSSNPLRDYVSLRPGFEESRIATCNNITVYLDALGNASITPVDIDAANTGTNFALDIDIFDCSNIGTPVMVTVTDSSDPTNPCISTVTVEDNLDPIITLIGANPLTIEACGTYTELNAVAKDNCSGDISTSILIDASAVNMNVVGSYVVTYNVTDAHTNAAVEVQRTIIVEDNTTPTITLNGAATITVEACGTYTELGATANDGCLALGAVIIGGDTVDTNTVGVYTITYNINDAEGNSAAQVIRTVTVQDTTDPTITLNGAATITVEACGTYTELGATANDGCLALGAVIIGGDTVDTNTVGVYTITYNINDAEGNSAAQVIRTVTVQD</sequence>
<dbReference type="InterPro" id="IPR032179">
    <property type="entry name" value="Cry22Aa_Ig-like"/>
</dbReference>
<evidence type="ECO:0000256" key="1">
    <source>
        <dbReference type="ARBA" id="ARBA00022999"/>
    </source>
</evidence>
<dbReference type="Gene3D" id="2.60.40.10">
    <property type="entry name" value="Immunoglobulins"/>
    <property type="match status" value="3"/>
</dbReference>